<dbReference type="Gene3D" id="2.40.160.20">
    <property type="match status" value="1"/>
</dbReference>
<dbReference type="RefSeq" id="WP_073190459.1">
    <property type="nucleotide sequence ID" value="NZ_FQTW01000001.1"/>
</dbReference>
<dbReference type="AlphaFoldDB" id="A0A1M4SCC8"/>
<dbReference type="EMBL" id="FQTW01000001">
    <property type="protein sequence ID" value="SHE29849.1"/>
    <property type="molecule type" value="Genomic_DNA"/>
</dbReference>
<dbReference type="PANTHER" id="PTHR36920:SF1">
    <property type="entry name" value="OUTER MEMBRANE PROTEIN W"/>
    <property type="match status" value="1"/>
</dbReference>
<dbReference type="Proteomes" id="UP000184462">
    <property type="component" value="Unassembled WGS sequence"/>
</dbReference>
<gene>
    <name evidence="2" type="ORF">SAMN05444278_10186</name>
</gene>
<dbReference type="InterPro" id="IPR005618">
    <property type="entry name" value="OMPW"/>
</dbReference>
<evidence type="ECO:0000313" key="2">
    <source>
        <dbReference type="EMBL" id="SHE29849.1"/>
    </source>
</evidence>
<name>A0A1M4SCC8_9FLAO</name>
<accession>A0A1M4SCC8</accession>
<dbReference type="Pfam" id="PF03922">
    <property type="entry name" value="OmpW"/>
    <property type="match status" value="1"/>
</dbReference>
<evidence type="ECO:0000256" key="1">
    <source>
        <dbReference type="SAM" id="SignalP"/>
    </source>
</evidence>
<dbReference type="PANTHER" id="PTHR36920">
    <property type="match status" value="1"/>
</dbReference>
<dbReference type="OrthoDB" id="9807574at2"/>
<reference evidence="2 3" key="1">
    <citation type="submission" date="2016-11" db="EMBL/GenBank/DDBJ databases">
        <authorList>
            <person name="Jaros S."/>
            <person name="Januszkiewicz K."/>
            <person name="Wedrychowicz H."/>
        </authorList>
    </citation>
    <scope>NUCLEOTIDE SEQUENCE [LARGE SCALE GENOMIC DNA]</scope>
    <source>
        <strain evidence="2 3">DSM 25661</strain>
    </source>
</reference>
<dbReference type="GO" id="GO:0019867">
    <property type="term" value="C:outer membrane"/>
    <property type="evidence" value="ECO:0007669"/>
    <property type="project" value="InterPro"/>
</dbReference>
<dbReference type="GO" id="GO:0055085">
    <property type="term" value="P:transmembrane transport"/>
    <property type="evidence" value="ECO:0007669"/>
    <property type="project" value="TreeGrafter"/>
</dbReference>
<proteinExistence type="predicted"/>
<sequence>MKKVVVAVFTALLISPFFASAQENNSDEFSKWQVRLRAINIMPNESADIGVIGGDVDISNAFVPELDFTYFINKKFALELILATAKHDVNTVSSDISAVGGSTNANVDLGDVWLLPPTLTFQYHHELFKNFKPYVGAGVNYTIFYNEDAGDVAQGISYDNSFGIATQIGFDYMINEKFFLNADFKYIFLSTDVTVDADNLMSGLSIPAEVDINPAIAGFGIGMKF</sequence>
<organism evidence="2 3">
    <name type="scientific">Psychroflexus salarius</name>
    <dbReference type="NCBI Taxonomy" id="1155689"/>
    <lineage>
        <taxon>Bacteria</taxon>
        <taxon>Pseudomonadati</taxon>
        <taxon>Bacteroidota</taxon>
        <taxon>Flavobacteriia</taxon>
        <taxon>Flavobacteriales</taxon>
        <taxon>Flavobacteriaceae</taxon>
        <taxon>Psychroflexus</taxon>
    </lineage>
</organism>
<dbReference type="InterPro" id="IPR011250">
    <property type="entry name" value="OMP/PagP_B-barrel"/>
</dbReference>
<keyword evidence="1" id="KW-0732">Signal</keyword>
<evidence type="ECO:0000313" key="3">
    <source>
        <dbReference type="Proteomes" id="UP000184462"/>
    </source>
</evidence>
<keyword evidence="3" id="KW-1185">Reference proteome</keyword>
<protein>
    <submittedName>
        <fullName evidence="2">Outer membrane protein</fullName>
    </submittedName>
</protein>
<dbReference type="SUPFAM" id="SSF56925">
    <property type="entry name" value="OMPA-like"/>
    <property type="match status" value="1"/>
</dbReference>
<feature type="chain" id="PRO_5012409140" evidence="1">
    <location>
        <begin position="22"/>
        <end position="225"/>
    </location>
</feature>
<feature type="signal peptide" evidence="1">
    <location>
        <begin position="1"/>
        <end position="21"/>
    </location>
</feature>
<dbReference type="STRING" id="1155689.SAMN05444278_10186"/>